<protein>
    <submittedName>
        <fullName evidence="1">Uncharacterized protein</fullName>
    </submittedName>
</protein>
<accession>A0A176S6W3</accession>
<gene>
    <name evidence="1" type="ORF">THIOM_000334</name>
</gene>
<sequence length="96" mass="10537">MRQNPAACPFPPKRACLPETIRHRLSDRTGEQRDNFFFISYLPKKLSRGDTPRQSVQSVKASNVLLSASHWPHVGGASLVAVDHLAGEAEGSLSLK</sequence>
<evidence type="ECO:0000313" key="1">
    <source>
        <dbReference type="EMBL" id="OAD23823.1"/>
    </source>
</evidence>
<keyword evidence="2" id="KW-1185">Reference proteome</keyword>
<dbReference type="Proteomes" id="UP000076962">
    <property type="component" value="Unassembled WGS sequence"/>
</dbReference>
<evidence type="ECO:0000313" key="2">
    <source>
        <dbReference type="Proteomes" id="UP000076962"/>
    </source>
</evidence>
<comment type="caution">
    <text evidence="1">The sequence shown here is derived from an EMBL/GenBank/DDBJ whole genome shotgun (WGS) entry which is preliminary data.</text>
</comment>
<name>A0A176S6W3_9GAMM</name>
<organism evidence="1 2">
    <name type="scientific">Candidatus Thiomargarita nelsonii</name>
    <dbReference type="NCBI Taxonomy" id="1003181"/>
    <lineage>
        <taxon>Bacteria</taxon>
        <taxon>Pseudomonadati</taxon>
        <taxon>Pseudomonadota</taxon>
        <taxon>Gammaproteobacteria</taxon>
        <taxon>Thiotrichales</taxon>
        <taxon>Thiotrichaceae</taxon>
        <taxon>Thiomargarita</taxon>
    </lineage>
</organism>
<proteinExistence type="predicted"/>
<reference evidence="1 2" key="1">
    <citation type="submission" date="2016-05" db="EMBL/GenBank/DDBJ databases">
        <title>Single-cell genome of chain-forming Candidatus Thiomargarita nelsonii and comparison to other large sulfur-oxidizing bacteria.</title>
        <authorList>
            <person name="Winkel M."/>
            <person name="Salman V."/>
            <person name="Woyke T."/>
            <person name="Schulz-Vogt H."/>
            <person name="Richter M."/>
            <person name="Flood B."/>
            <person name="Bailey J."/>
            <person name="Amann R."/>
            <person name="Mussmann M."/>
        </authorList>
    </citation>
    <scope>NUCLEOTIDE SEQUENCE [LARGE SCALE GENOMIC DNA]</scope>
    <source>
        <strain evidence="1 2">THI036</strain>
    </source>
</reference>
<dbReference type="EMBL" id="LUTY01000147">
    <property type="protein sequence ID" value="OAD23823.1"/>
    <property type="molecule type" value="Genomic_DNA"/>
</dbReference>
<dbReference type="AlphaFoldDB" id="A0A176S6W3"/>